<dbReference type="PROSITE" id="PS51257">
    <property type="entry name" value="PROKAR_LIPOPROTEIN"/>
    <property type="match status" value="1"/>
</dbReference>
<accession>A0ABS6JTG7</accession>
<evidence type="ECO:0000313" key="1">
    <source>
        <dbReference type="EMBL" id="MBU9721851.1"/>
    </source>
</evidence>
<organism evidence="1 2">
    <name type="scientific">Evansella alkalicola</name>
    <dbReference type="NCBI Taxonomy" id="745819"/>
    <lineage>
        <taxon>Bacteria</taxon>
        <taxon>Bacillati</taxon>
        <taxon>Bacillota</taxon>
        <taxon>Bacilli</taxon>
        <taxon>Bacillales</taxon>
        <taxon>Bacillaceae</taxon>
        <taxon>Evansella</taxon>
    </lineage>
</organism>
<dbReference type="RefSeq" id="WP_088076027.1">
    <property type="nucleotide sequence ID" value="NZ_JAHQCR010000045.1"/>
</dbReference>
<keyword evidence="2" id="KW-1185">Reference proteome</keyword>
<gene>
    <name evidence="1" type="ORF">KS407_10440</name>
</gene>
<dbReference type="Proteomes" id="UP000790580">
    <property type="component" value="Unassembled WGS sequence"/>
</dbReference>
<protein>
    <submittedName>
        <fullName evidence="1">Uncharacterized protein</fullName>
    </submittedName>
</protein>
<dbReference type="EMBL" id="JAHQCR010000045">
    <property type="protein sequence ID" value="MBU9721851.1"/>
    <property type="molecule type" value="Genomic_DNA"/>
</dbReference>
<proteinExistence type="predicted"/>
<name>A0ABS6JTG7_9BACI</name>
<comment type="caution">
    <text evidence="1">The sequence shown here is derived from an EMBL/GenBank/DDBJ whole genome shotgun (WGS) entry which is preliminary data.</text>
</comment>
<evidence type="ECO:0000313" key="2">
    <source>
        <dbReference type="Proteomes" id="UP000790580"/>
    </source>
</evidence>
<reference evidence="1 2" key="1">
    <citation type="submission" date="2021-06" db="EMBL/GenBank/DDBJ databases">
        <title>Bacillus sp. RD4P76, an endophyte from a halophyte.</title>
        <authorList>
            <person name="Sun J.-Q."/>
        </authorList>
    </citation>
    <scope>NUCLEOTIDE SEQUENCE [LARGE SCALE GENOMIC DNA]</scope>
    <source>
        <strain evidence="1 2">JCM 17098</strain>
    </source>
</reference>
<sequence length="259" mass="30136">MRFFIIGLVILLLISCESNLRFSSEEPTPPIVTNAEIAPLSIQFLSTKFNENNAELFFELAHLDHSPVKKSDYYIEWPEYVFDQNDLPYKVTSHGFTYGNKENEVAFDTNAQVISLKIEPTPVQKQESTLQIPMFIKPILFENGYPFLIKNDYHHYLKTGEITLTEFEVEGNFLRFKARDSHPEASDKSLHYAYTLNVNGHEIFPLFTRNRNKYNGSTFIELEFANSIGLPSELIIKRMTLQDPEWRFNFSIPIKRQGH</sequence>